<gene>
    <name evidence="1" type="ORF">L6164_032791</name>
</gene>
<name>A0ACB9KPX9_BAUVA</name>
<sequence>MANQLCYNINVTSANEFWQSDTVFEFHLSYLGGQIALILFLNRLFYYVLKPLRQPHFVAEILVGFLLSRDLLGSHHLIEKVFPENGVLTEEAIANIGIAFYVFLTGIEVNPNAILQARKKATCIAIAGVIIPMVTGSAIFGLYQLSSKASAASSSQEDNTFKAYIIWALAISATGFSVLARVLADLKLLYTGLGRAALSAALITGLYNWFMFLILIPFVMNGSSGIYSVLSTLAFLVVCFCVIRPLLVRFIDRQTEQESIEPQHLMCVVAGLILCTHITDTLGSHYVVGAFVFGLIIPHGKFADYIIDNLDYFGASILAPVFFVLCGMRIDFSNLKTQWFLSLVTILLLFTLKVFSTTVAALFFGMPTRNSMGLGLLMNTKGVLSVIILNIALDGKILSSSSYTLMMSAILLMTIVVSPIINYAYKPRKMFAQYKLRTVQKLRTNVELRLQACVHNTRQTMGMARIFEAFHSTKLSPLHVFALYLVEVTGHATSLVLAHMEDSSSHLRFQNQTESQAEFEKISNTFDAFAEETDATKVETHTAFSNYSTIHEDVLNLAEERQTCLILLPFHQHSTADGSLETTNVAHRDININILNDAPCSVGILVDRGLGTFSKGNMHILMVFIGGPDDQEALAVAWRMARHSGVKLSVVRILLFDEAAEVDTSDRAESHGLLSATMDNEQQKDLDDDYVSSFRLMAVNNNDSITYFEKYAHNSEDISAILTELDKNQYDLYIVGRGKGRNLLALSKLLEWSDYPELGAVGDILSSDTFGSRSSVLVLQQYGSGVGYGTSIQYADNMNLDKDDPDENLGVYTDNRDKV</sequence>
<dbReference type="EMBL" id="CM039438">
    <property type="protein sequence ID" value="KAI4299322.1"/>
    <property type="molecule type" value="Genomic_DNA"/>
</dbReference>
<keyword evidence="2" id="KW-1185">Reference proteome</keyword>
<dbReference type="Proteomes" id="UP000828941">
    <property type="component" value="Chromosome 13"/>
</dbReference>
<evidence type="ECO:0000313" key="2">
    <source>
        <dbReference type="Proteomes" id="UP000828941"/>
    </source>
</evidence>
<evidence type="ECO:0000313" key="1">
    <source>
        <dbReference type="EMBL" id="KAI4299322.1"/>
    </source>
</evidence>
<organism evidence="1 2">
    <name type="scientific">Bauhinia variegata</name>
    <name type="common">Purple orchid tree</name>
    <name type="synonym">Phanera variegata</name>
    <dbReference type="NCBI Taxonomy" id="167791"/>
    <lineage>
        <taxon>Eukaryota</taxon>
        <taxon>Viridiplantae</taxon>
        <taxon>Streptophyta</taxon>
        <taxon>Embryophyta</taxon>
        <taxon>Tracheophyta</taxon>
        <taxon>Spermatophyta</taxon>
        <taxon>Magnoliopsida</taxon>
        <taxon>eudicotyledons</taxon>
        <taxon>Gunneridae</taxon>
        <taxon>Pentapetalae</taxon>
        <taxon>rosids</taxon>
        <taxon>fabids</taxon>
        <taxon>Fabales</taxon>
        <taxon>Fabaceae</taxon>
        <taxon>Cercidoideae</taxon>
        <taxon>Cercideae</taxon>
        <taxon>Bauhiniinae</taxon>
        <taxon>Bauhinia</taxon>
    </lineage>
</organism>
<proteinExistence type="predicted"/>
<reference evidence="1 2" key="1">
    <citation type="journal article" date="2022" name="DNA Res.">
        <title>Chromosomal-level genome assembly of the orchid tree Bauhinia variegata (Leguminosae; Cercidoideae) supports the allotetraploid origin hypothesis of Bauhinia.</title>
        <authorList>
            <person name="Zhong Y."/>
            <person name="Chen Y."/>
            <person name="Zheng D."/>
            <person name="Pang J."/>
            <person name="Liu Y."/>
            <person name="Luo S."/>
            <person name="Meng S."/>
            <person name="Qian L."/>
            <person name="Wei D."/>
            <person name="Dai S."/>
            <person name="Zhou R."/>
        </authorList>
    </citation>
    <scope>NUCLEOTIDE SEQUENCE [LARGE SCALE GENOMIC DNA]</scope>
    <source>
        <strain evidence="1">BV-YZ2020</strain>
    </source>
</reference>
<protein>
    <submittedName>
        <fullName evidence="1">Uncharacterized protein</fullName>
    </submittedName>
</protein>
<accession>A0ACB9KPX9</accession>
<comment type="caution">
    <text evidence="1">The sequence shown here is derived from an EMBL/GenBank/DDBJ whole genome shotgun (WGS) entry which is preliminary data.</text>
</comment>